<reference evidence="2 3" key="1">
    <citation type="journal article" date="2016" name="Nat. Commun.">
        <title>Thousands of microbial genomes shed light on interconnected biogeochemical processes in an aquifer system.</title>
        <authorList>
            <person name="Anantharaman K."/>
            <person name="Brown C.T."/>
            <person name="Hug L.A."/>
            <person name="Sharon I."/>
            <person name="Castelle C.J."/>
            <person name="Probst A.J."/>
            <person name="Thomas B.C."/>
            <person name="Singh A."/>
            <person name="Wilkins M.J."/>
            <person name="Karaoz U."/>
            <person name="Brodie E.L."/>
            <person name="Williams K.H."/>
            <person name="Hubbard S.S."/>
            <person name="Banfield J.F."/>
        </authorList>
    </citation>
    <scope>NUCLEOTIDE SEQUENCE [LARGE SCALE GENOMIC DNA]</scope>
</reference>
<gene>
    <name evidence="2" type="ORF">A2480_03615</name>
</gene>
<accession>A0A1F7WBD5</accession>
<feature type="compositionally biased region" description="Gly residues" evidence="1">
    <location>
        <begin position="63"/>
        <end position="73"/>
    </location>
</feature>
<protein>
    <submittedName>
        <fullName evidence="2">Uncharacterized protein</fullName>
    </submittedName>
</protein>
<sequence>MISGGFGSDFDLDWIDGNGDSTTERIGFDADDVEPDCLVRTIGERVDFGVIGGVDDFDVFNGGAGGGGDGGNDGIDLTATAGDGEDSIGEVCLGRTGTTVGLETRTGSVLSDDGVIGLPAGMNGLETF</sequence>
<dbReference type="EMBL" id="MGFG01000034">
    <property type="protein sequence ID" value="OGM00126.1"/>
    <property type="molecule type" value="Genomic_DNA"/>
</dbReference>
<evidence type="ECO:0000313" key="2">
    <source>
        <dbReference type="EMBL" id="OGM00126.1"/>
    </source>
</evidence>
<comment type="caution">
    <text evidence="2">The sequence shown here is derived from an EMBL/GenBank/DDBJ whole genome shotgun (WGS) entry which is preliminary data.</text>
</comment>
<proteinExistence type="predicted"/>
<feature type="region of interest" description="Disordered" evidence="1">
    <location>
        <begin position="63"/>
        <end position="82"/>
    </location>
</feature>
<name>A0A1F7WBD5_9BACT</name>
<organism evidence="2 3">
    <name type="scientific">Candidatus Uhrbacteria bacterium RIFOXYC2_FULL_47_19</name>
    <dbReference type="NCBI Taxonomy" id="1802424"/>
    <lineage>
        <taxon>Bacteria</taxon>
        <taxon>Candidatus Uhriibacteriota</taxon>
    </lineage>
</organism>
<evidence type="ECO:0000256" key="1">
    <source>
        <dbReference type="SAM" id="MobiDB-lite"/>
    </source>
</evidence>
<evidence type="ECO:0000313" key="3">
    <source>
        <dbReference type="Proteomes" id="UP000176988"/>
    </source>
</evidence>
<dbReference type="Proteomes" id="UP000176988">
    <property type="component" value="Unassembled WGS sequence"/>
</dbReference>
<dbReference type="AlphaFoldDB" id="A0A1F7WBD5"/>